<dbReference type="Proteomes" id="UP000607653">
    <property type="component" value="Unassembled WGS sequence"/>
</dbReference>
<proteinExistence type="predicted"/>
<feature type="region of interest" description="Disordered" evidence="1">
    <location>
        <begin position="1"/>
        <end position="21"/>
    </location>
</feature>
<gene>
    <name evidence="2" type="ORF">HUJ06_005600</name>
</gene>
<evidence type="ECO:0000256" key="1">
    <source>
        <dbReference type="SAM" id="MobiDB-lite"/>
    </source>
</evidence>
<feature type="compositionally biased region" description="Basic residues" evidence="1">
    <location>
        <begin position="10"/>
        <end position="21"/>
    </location>
</feature>
<sequence length="155" mass="17896">MGGCVSTPNKRTRPRRKQSRRCNKFRVKNSALVSDIPQKRINDSGNHLTDFSVSEFVHVNFEKGQTTKCRRSEVSNATFHLTQLQWHHSQVDPNGTFSPLITIFPARKFLVSQNNLISHLFSHLHGTLKRKKKNRKRMMKKSFGCICKPSSQVDF</sequence>
<protein>
    <submittedName>
        <fullName evidence="2">Uncharacterized protein</fullName>
    </submittedName>
</protein>
<dbReference type="EMBL" id="DUZY01000004">
    <property type="protein sequence ID" value="DAD34960.1"/>
    <property type="molecule type" value="Genomic_DNA"/>
</dbReference>
<evidence type="ECO:0000313" key="3">
    <source>
        <dbReference type="Proteomes" id="UP000607653"/>
    </source>
</evidence>
<name>A0A822YR01_NELNU</name>
<evidence type="ECO:0000313" key="2">
    <source>
        <dbReference type="EMBL" id="DAD34960.1"/>
    </source>
</evidence>
<reference evidence="2 3" key="1">
    <citation type="journal article" date="2020" name="Mol. Biol. Evol.">
        <title>Distinct Expression and Methylation Patterns for Genes with Different Fates following a Single Whole-Genome Duplication in Flowering Plants.</title>
        <authorList>
            <person name="Shi T."/>
            <person name="Rahmani R.S."/>
            <person name="Gugger P.F."/>
            <person name="Wang M."/>
            <person name="Li H."/>
            <person name="Zhang Y."/>
            <person name="Li Z."/>
            <person name="Wang Q."/>
            <person name="Van de Peer Y."/>
            <person name="Marchal K."/>
            <person name="Chen J."/>
        </authorList>
    </citation>
    <scope>NUCLEOTIDE SEQUENCE [LARGE SCALE GENOMIC DNA]</scope>
    <source>
        <tissue evidence="2">Leaf</tissue>
    </source>
</reference>
<organism evidence="2 3">
    <name type="scientific">Nelumbo nucifera</name>
    <name type="common">Sacred lotus</name>
    <dbReference type="NCBI Taxonomy" id="4432"/>
    <lineage>
        <taxon>Eukaryota</taxon>
        <taxon>Viridiplantae</taxon>
        <taxon>Streptophyta</taxon>
        <taxon>Embryophyta</taxon>
        <taxon>Tracheophyta</taxon>
        <taxon>Spermatophyta</taxon>
        <taxon>Magnoliopsida</taxon>
        <taxon>Proteales</taxon>
        <taxon>Nelumbonaceae</taxon>
        <taxon>Nelumbo</taxon>
    </lineage>
</organism>
<dbReference type="AlphaFoldDB" id="A0A822YR01"/>
<keyword evidence="3" id="KW-1185">Reference proteome</keyword>
<accession>A0A822YR01</accession>
<comment type="caution">
    <text evidence="2">The sequence shown here is derived from an EMBL/GenBank/DDBJ whole genome shotgun (WGS) entry which is preliminary data.</text>
</comment>